<evidence type="ECO:0008006" key="4">
    <source>
        <dbReference type="Google" id="ProtNLM"/>
    </source>
</evidence>
<dbReference type="Pfam" id="PF05762">
    <property type="entry name" value="VWA_CoxE"/>
    <property type="match status" value="1"/>
</dbReference>
<dbReference type="InterPro" id="IPR008912">
    <property type="entry name" value="Uncharacterised_CoxE"/>
</dbReference>
<gene>
    <name evidence="2" type="ORF">U27_00629</name>
</gene>
<dbReference type="EMBL" id="DF820474">
    <property type="protein sequence ID" value="GAK60731.1"/>
    <property type="molecule type" value="Genomic_DNA"/>
</dbReference>
<dbReference type="eggNOG" id="COG3825">
    <property type="taxonomic scope" value="Bacteria"/>
</dbReference>
<dbReference type="STRING" id="1499967.U27_00629"/>
<evidence type="ECO:0000256" key="1">
    <source>
        <dbReference type="SAM" id="MobiDB-lite"/>
    </source>
</evidence>
<sequence length="386" mass="43724">MLDTPAPEFLWTLYCQLRRRHFALTPEDYDALRQALRAGFGWDSRETLRDLCCALWGKSQAEQETVAALFDQFRITSWELPEIESSPVSSTRIQPEQREQPERPAQEPHEAIVTQETKGGLPPIFIAREELPESHFVLVPQFPLTYRETAQAWRRMRQPVRQGPAVELDLEATIQRRCRQGVAAEVALRPRRTNTARLLLLVDCQGSMTPFQHVVTEVVAAIQESGRLERVEAHYFHDVPVEGTNKAVLAPLSDQLYPVLDAVLPEIEPSTEGFLFDHADLLAPQAVSEVLNAYAEGAAVVLISDAGAARGQYDIYRLLDTVAFLKALKTYTTKYVWLNPLPQKRWRKSSAAQIARHVPMFALDRAGMYQAVNVLRGQPYMLEKPI</sequence>
<evidence type="ECO:0000313" key="3">
    <source>
        <dbReference type="Proteomes" id="UP000030661"/>
    </source>
</evidence>
<accession>A0A081C826</accession>
<reference evidence="2" key="1">
    <citation type="journal article" date="2015" name="PeerJ">
        <title>First genomic representation of candidate bacterial phylum KSB3 points to enhanced environmental sensing as a trigger of wastewater bulking.</title>
        <authorList>
            <person name="Sekiguchi Y."/>
            <person name="Ohashi A."/>
            <person name="Parks D.H."/>
            <person name="Yamauchi T."/>
            <person name="Tyson G.W."/>
            <person name="Hugenholtz P."/>
        </authorList>
    </citation>
    <scope>NUCLEOTIDE SEQUENCE [LARGE SCALE GENOMIC DNA]</scope>
</reference>
<dbReference type="PANTHER" id="PTHR39338:SF7">
    <property type="entry name" value="BLL6692 PROTEIN"/>
    <property type="match status" value="1"/>
</dbReference>
<keyword evidence="3" id="KW-1185">Reference proteome</keyword>
<dbReference type="HOGENOM" id="CLU_789492_0_0_0"/>
<dbReference type="Proteomes" id="UP000030661">
    <property type="component" value="Unassembled WGS sequence"/>
</dbReference>
<proteinExistence type="predicted"/>
<dbReference type="PANTHER" id="PTHR39338">
    <property type="entry name" value="BLL5662 PROTEIN-RELATED"/>
    <property type="match status" value="1"/>
</dbReference>
<feature type="region of interest" description="Disordered" evidence="1">
    <location>
        <begin position="86"/>
        <end position="111"/>
    </location>
</feature>
<evidence type="ECO:0000313" key="2">
    <source>
        <dbReference type="EMBL" id="GAK60731.1"/>
    </source>
</evidence>
<dbReference type="AlphaFoldDB" id="A0A081C826"/>
<feature type="compositionally biased region" description="Basic and acidic residues" evidence="1">
    <location>
        <begin position="95"/>
        <end position="110"/>
    </location>
</feature>
<name>A0A081C826_VECG1</name>
<organism evidence="2">
    <name type="scientific">Vecturithrix granuli</name>
    <dbReference type="NCBI Taxonomy" id="1499967"/>
    <lineage>
        <taxon>Bacteria</taxon>
        <taxon>Candidatus Moduliflexota</taxon>
        <taxon>Candidatus Vecturitrichia</taxon>
        <taxon>Candidatus Vecturitrichales</taxon>
        <taxon>Candidatus Vecturitrichaceae</taxon>
        <taxon>Candidatus Vecturithrix</taxon>
    </lineage>
</organism>
<protein>
    <recommendedName>
        <fullName evidence="4">VWA containing CoxE family protein</fullName>
    </recommendedName>
</protein>